<evidence type="ECO:0000313" key="2">
    <source>
        <dbReference type="EMBL" id="NMO20318.1"/>
    </source>
</evidence>
<keyword evidence="1" id="KW-1133">Transmembrane helix</keyword>
<feature type="transmembrane region" description="Helical" evidence="1">
    <location>
        <begin position="243"/>
        <end position="264"/>
    </location>
</feature>
<protein>
    <submittedName>
        <fullName evidence="2">DUF4190 domain-containing protein</fullName>
    </submittedName>
</protein>
<evidence type="ECO:0000256" key="1">
    <source>
        <dbReference type="SAM" id="Phobius"/>
    </source>
</evidence>
<feature type="transmembrane region" description="Helical" evidence="1">
    <location>
        <begin position="96"/>
        <end position="116"/>
    </location>
</feature>
<proteinExistence type="predicted"/>
<feature type="transmembrane region" description="Helical" evidence="1">
    <location>
        <begin position="123"/>
        <end position="140"/>
    </location>
</feature>
<feature type="transmembrane region" description="Helical" evidence="1">
    <location>
        <begin position="197"/>
        <end position="223"/>
    </location>
</feature>
<comment type="caution">
    <text evidence="2">The sequence shown here is derived from an EMBL/GenBank/DDBJ whole genome shotgun (WGS) entry which is preliminary data.</text>
</comment>
<sequence>MSADVPPSALARCATHPDELAGATCQRCGGFMCGTCATRVMYELGLYCPACAARPEMNYLETFRQKLWGKRDSGAWLVAFFVPFAIAGGVKALRVGAVPAAVSLLASAGVGVGFFLGQRWARYALLLVPFALVFLALPALGVPQGFAQVAALIFPLLGALQLFLDPRNQLFFRLDISQRALHRLWDLKENNPLARHAVTLGVGAFMLPLFAPIAIVCGCIALRRVDPQARPPIGRRGSAVSGIVLGVLALVFWAYALMYLFGFVSHLP</sequence>
<name>A0A848LQY5_9BACT</name>
<evidence type="ECO:0000313" key="3">
    <source>
        <dbReference type="Proteomes" id="UP000518300"/>
    </source>
</evidence>
<reference evidence="2 3" key="1">
    <citation type="submission" date="2020-04" db="EMBL/GenBank/DDBJ databases">
        <title>Draft genome of Pyxidicoccus fallax type strain.</title>
        <authorList>
            <person name="Whitworth D.E."/>
        </authorList>
    </citation>
    <scope>NUCLEOTIDE SEQUENCE [LARGE SCALE GENOMIC DNA]</scope>
    <source>
        <strain evidence="2 3">DSM 14698</strain>
    </source>
</reference>
<dbReference type="Proteomes" id="UP000518300">
    <property type="component" value="Unassembled WGS sequence"/>
</dbReference>
<keyword evidence="1" id="KW-0812">Transmembrane</keyword>
<accession>A0A848LQY5</accession>
<dbReference type="AlphaFoldDB" id="A0A848LQY5"/>
<keyword evidence="1" id="KW-0472">Membrane</keyword>
<gene>
    <name evidence="2" type="ORF">HG543_36480</name>
</gene>
<organism evidence="2 3">
    <name type="scientific">Pyxidicoccus fallax</name>
    <dbReference type="NCBI Taxonomy" id="394095"/>
    <lineage>
        <taxon>Bacteria</taxon>
        <taxon>Pseudomonadati</taxon>
        <taxon>Myxococcota</taxon>
        <taxon>Myxococcia</taxon>
        <taxon>Myxococcales</taxon>
        <taxon>Cystobacterineae</taxon>
        <taxon>Myxococcaceae</taxon>
        <taxon>Pyxidicoccus</taxon>
    </lineage>
</organism>
<dbReference type="EMBL" id="JABBJJ010000237">
    <property type="protein sequence ID" value="NMO20318.1"/>
    <property type="molecule type" value="Genomic_DNA"/>
</dbReference>
<dbReference type="RefSeq" id="WP_169349538.1">
    <property type="nucleotide sequence ID" value="NZ_JABBJJ010000237.1"/>
</dbReference>
<feature type="transmembrane region" description="Helical" evidence="1">
    <location>
        <begin position="73"/>
        <end position="90"/>
    </location>
</feature>
<keyword evidence="3" id="KW-1185">Reference proteome</keyword>